<dbReference type="Proteomes" id="UP001432027">
    <property type="component" value="Unassembled WGS sequence"/>
</dbReference>
<evidence type="ECO:0000256" key="4">
    <source>
        <dbReference type="ARBA" id="ARBA00022729"/>
    </source>
</evidence>
<dbReference type="AlphaFoldDB" id="A0AAV5TZ50"/>
<evidence type="ECO:0000256" key="3">
    <source>
        <dbReference type="ARBA" id="ARBA00022525"/>
    </source>
</evidence>
<organism evidence="6 7">
    <name type="scientific">Pristionchus entomophagus</name>
    <dbReference type="NCBI Taxonomy" id="358040"/>
    <lineage>
        <taxon>Eukaryota</taxon>
        <taxon>Metazoa</taxon>
        <taxon>Ecdysozoa</taxon>
        <taxon>Nematoda</taxon>
        <taxon>Chromadorea</taxon>
        <taxon>Rhabditida</taxon>
        <taxon>Rhabditina</taxon>
        <taxon>Diplogasteromorpha</taxon>
        <taxon>Diplogasteroidea</taxon>
        <taxon>Neodiplogasteridae</taxon>
        <taxon>Pristionchus</taxon>
    </lineage>
</organism>
<keyword evidence="3" id="KW-0964">Secreted</keyword>
<feature type="non-terminal residue" evidence="6">
    <location>
        <position position="214"/>
    </location>
</feature>
<accession>A0AAV5TZ50</accession>
<evidence type="ECO:0000313" key="7">
    <source>
        <dbReference type="Proteomes" id="UP001432027"/>
    </source>
</evidence>
<dbReference type="InterPro" id="IPR038479">
    <property type="entry name" value="Transthyretin-like_sf"/>
</dbReference>
<feature type="non-terminal residue" evidence="6">
    <location>
        <position position="1"/>
    </location>
</feature>
<comment type="similarity">
    <text evidence="2">Belongs to the nematode transthyretin-like family.</text>
</comment>
<dbReference type="GO" id="GO:0005576">
    <property type="term" value="C:extracellular region"/>
    <property type="evidence" value="ECO:0007669"/>
    <property type="project" value="UniProtKB-SubCell"/>
</dbReference>
<gene>
    <name evidence="6" type="ORF">PENTCL1PPCAC_22025</name>
</gene>
<feature type="chain" id="PRO_5043764338" evidence="5">
    <location>
        <begin position="16"/>
        <end position="214"/>
    </location>
</feature>
<reference evidence="6" key="1">
    <citation type="submission" date="2023-10" db="EMBL/GenBank/DDBJ databases">
        <title>Genome assembly of Pristionchus species.</title>
        <authorList>
            <person name="Yoshida K."/>
            <person name="Sommer R.J."/>
        </authorList>
    </citation>
    <scope>NUCLEOTIDE SEQUENCE</scope>
    <source>
        <strain evidence="6">RS0144</strain>
    </source>
</reference>
<evidence type="ECO:0000256" key="2">
    <source>
        <dbReference type="ARBA" id="ARBA00010112"/>
    </source>
</evidence>
<dbReference type="GO" id="GO:0009986">
    <property type="term" value="C:cell surface"/>
    <property type="evidence" value="ECO:0007669"/>
    <property type="project" value="InterPro"/>
</dbReference>
<keyword evidence="4 5" id="KW-0732">Signal</keyword>
<comment type="subcellular location">
    <subcellularLocation>
        <location evidence="1">Secreted</location>
    </subcellularLocation>
</comment>
<evidence type="ECO:0000313" key="6">
    <source>
        <dbReference type="EMBL" id="GMS99850.1"/>
    </source>
</evidence>
<dbReference type="InterPro" id="IPR001534">
    <property type="entry name" value="Transthyretin-like"/>
</dbReference>
<proteinExistence type="inferred from homology"/>
<comment type="caution">
    <text evidence="6">The sequence shown here is derived from an EMBL/GenBank/DDBJ whole genome shotgun (WGS) entry which is preliminary data.</text>
</comment>
<evidence type="ECO:0000256" key="5">
    <source>
        <dbReference type="SAM" id="SignalP"/>
    </source>
</evidence>
<sequence>VVLLLLLSLAYPVQALWGHRKVDIDGQLVCKDKRGVDIPIEDAIITLYELDKPWSTEMSTAKTSPDGEYKLHGEDIELYGVEFWLKIRVPCSKSSKTRQNCVGTAYQKVCERNGEDTFFEASYEFEAERFDGNVFSGFSRGGEKLDSYKLKCTVENNVGPAASDGIRCGGGTCVWDCLEEQTPFYNSAKKWACFRGAFYTGWPWDCRVTPGIHS</sequence>
<dbReference type="EMBL" id="BTSX01000005">
    <property type="protein sequence ID" value="GMS99850.1"/>
    <property type="molecule type" value="Genomic_DNA"/>
</dbReference>
<feature type="signal peptide" evidence="5">
    <location>
        <begin position="1"/>
        <end position="15"/>
    </location>
</feature>
<name>A0AAV5TZ50_9BILA</name>
<keyword evidence="7" id="KW-1185">Reference proteome</keyword>
<dbReference type="Pfam" id="PF01060">
    <property type="entry name" value="TTR-52"/>
    <property type="match status" value="1"/>
</dbReference>
<dbReference type="Gene3D" id="2.60.40.3330">
    <property type="match status" value="1"/>
</dbReference>
<evidence type="ECO:0000256" key="1">
    <source>
        <dbReference type="ARBA" id="ARBA00004613"/>
    </source>
</evidence>
<protein>
    <submittedName>
        <fullName evidence="6">Uncharacterized protein</fullName>
    </submittedName>
</protein>
<dbReference type="PANTHER" id="PTHR21700">
    <property type="entry name" value="TRANSTHYRETIN-LIKE FAMILY PROTEIN-RELATED"/>
    <property type="match status" value="1"/>
</dbReference>